<dbReference type="EMBL" id="JAINUG010000170">
    <property type="protein sequence ID" value="KAJ8390342.1"/>
    <property type="molecule type" value="Genomic_DNA"/>
</dbReference>
<dbReference type="Proteomes" id="UP001221898">
    <property type="component" value="Unassembled WGS sequence"/>
</dbReference>
<proteinExistence type="predicted"/>
<organism evidence="2 3">
    <name type="scientific">Aldrovandia affinis</name>
    <dbReference type="NCBI Taxonomy" id="143900"/>
    <lineage>
        <taxon>Eukaryota</taxon>
        <taxon>Metazoa</taxon>
        <taxon>Chordata</taxon>
        <taxon>Craniata</taxon>
        <taxon>Vertebrata</taxon>
        <taxon>Euteleostomi</taxon>
        <taxon>Actinopterygii</taxon>
        <taxon>Neopterygii</taxon>
        <taxon>Teleostei</taxon>
        <taxon>Notacanthiformes</taxon>
        <taxon>Halosauridae</taxon>
        <taxon>Aldrovandia</taxon>
    </lineage>
</organism>
<evidence type="ECO:0000313" key="3">
    <source>
        <dbReference type="Proteomes" id="UP001221898"/>
    </source>
</evidence>
<dbReference type="AlphaFoldDB" id="A0AAD7WAV8"/>
<comment type="caution">
    <text evidence="2">The sequence shown here is derived from an EMBL/GenBank/DDBJ whole genome shotgun (WGS) entry which is preliminary data.</text>
</comment>
<name>A0AAD7WAV8_9TELE</name>
<reference evidence="2" key="1">
    <citation type="journal article" date="2023" name="Science">
        <title>Genome structures resolve the early diversification of teleost fishes.</title>
        <authorList>
            <person name="Parey E."/>
            <person name="Louis A."/>
            <person name="Montfort J."/>
            <person name="Bouchez O."/>
            <person name="Roques C."/>
            <person name="Iampietro C."/>
            <person name="Lluch J."/>
            <person name="Castinel A."/>
            <person name="Donnadieu C."/>
            <person name="Desvignes T."/>
            <person name="Floi Bucao C."/>
            <person name="Jouanno E."/>
            <person name="Wen M."/>
            <person name="Mejri S."/>
            <person name="Dirks R."/>
            <person name="Jansen H."/>
            <person name="Henkel C."/>
            <person name="Chen W.J."/>
            <person name="Zahm M."/>
            <person name="Cabau C."/>
            <person name="Klopp C."/>
            <person name="Thompson A.W."/>
            <person name="Robinson-Rechavi M."/>
            <person name="Braasch I."/>
            <person name="Lecointre G."/>
            <person name="Bobe J."/>
            <person name="Postlethwait J.H."/>
            <person name="Berthelot C."/>
            <person name="Roest Crollius H."/>
            <person name="Guiguen Y."/>
        </authorList>
    </citation>
    <scope>NUCLEOTIDE SEQUENCE</scope>
    <source>
        <strain evidence="2">NC1722</strain>
    </source>
</reference>
<evidence type="ECO:0000313" key="2">
    <source>
        <dbReference type="EMBL" id="KAJ8390342.1"/>
    </source>
</evidence>
<keyword evidence="3" id="KW-1185">Reference proteome</keyword>
<gene>
    <name evidence="2" type="ORF">AAFF_G00107360</name>
</gene>
<protein>
    <submittedName>
        <fullName evidence="2">Uncharacterized protein</fullName>
    </submittedName>
</protein>
<feature type="region of interest" description="Disordered" evidence="1">
    <location>
        <begin position="64"/>
        <end position="102"/>
    </location>
</feature>
<feature type="compositionally biased region" description="Basic residues" evidence="1">
    <location>
        <begin position="71"/>
        <end position="81"/>
    </location>
</feature>
<sequence>MWMGREMRLTQVECLQCCHVSEVRPSRDIDRRATQQMKRLTFGGVGMKCTSAPLCTAFCEQRRSERERVNKPSRKSARDKKTRNEMNYPAPNLLVPPRENSP</sequence>
<accession>A0AAD7WAV8</accession>
<evidence type="ECO:0000256" key="1">
    <source>
        <dbReference type="SAM" id="MobiDB-lite"/>
    </source>
</evidence>